<keyword evidence="4" id="KW-0804">Transcription</keyword>
<organism evidence="7">
    <name type="scientific">Microbacterium sp. LWS13-1.2</name>
    <dbReference type="NCBI Taxonomy" id="3135264"/>
    <lineage>
        <taxon>Bacteria</taxon>
        <taxon>Bacillati</taxon>
        <taxon>Actinomycetota</taxon>
        <taxon>Actinomycetes</taxon>
        <taxon>Micrococcales</taxon>
        <taxon>Microbacteriaceae</taxon>
        <taxon>Microbacterium</taxon>
    </lineage>
</organism>
<dbReference type="PANTHER" id="PTHR43133:SF25">
    <property type="entry name" value="RNA POLYMERASE SIGMA FACTOR RFAY-RELATED"/>
    <property type="match status" value="1"/>
</dbReference>
<protein>
    <submittedName>
        <fullName evidence="7">Sigma-70 family RNA polymerase sigma factor</fullName>
    </submittedName>
</protein>
<evidence type="ECO:0000259" key="5">
    <source>
        <dbReference type="Pfam" id="PF04542"/>
    </source>
</evidence>
<comment type="similarity">
    <text evidence="1">Belongs to the sigma-70 factor family. ECF subfamily.</text>
</comment>
<evidence type="ECO:0000256" key="1">
    <source>
        <dbReference type="ARBA" id="ARBA00010641"/>
    </source>
</evidence>
<dbReference type="InterPro" id="IPR013324">
    <property type="entry name" value="RNA_pol_sigma_r3/r4-like"/>
</dbReference>
<dbReference type="Pfam" id="PF04542">
    <property type="entry name" value="Sigma70_r2"/>
    <property type="match status" value="1"/>
</dbReference>
<evidence type="ECO:0000256" key="3">
    <source>
        <dbReference type="ARBA" id="ARBA00023082"/>
    </source>
</evidence>
<evidence type="ECO:0000313" key="7">
    <source>
        <dbReference type="EMBL" id="WZO32593.1"/>
    </source>
</evidence>
<dbReference type="InterPro" id="IPR007627">
    <property type="entry name" value="RNA_pol_sigma70_r2"/>
</dbReference>
<dbReference type="PANTHER" id="PTHR43133">
    <property type="entry name" value="RNA POLYMERASE ECF-TYPE SIGMA FACTO"/>
    <property type="match status" value="1"/>
</dbReference>
<dbReference type="AlphaFoldDB" id="A0AAU6S6R5"/>
<dbReference type="SUPFAM" id="SSF88659">
    <property type="entry name" value="Sigma3 and sigma4 domains of RNA polymerase sigma factors"/>
    <property type="match status" value="1"/>
</dbReference>
<dbReference type="Gene3D" id="1.10.10.10">
    <property type="entry name" value="Winged helix-like DNA-binding domain superfamily/Winged helix DNA-binding domain"/>
    <property type="match status" value="1"/>
</dbReference>
<evidence type="ECO:0000256" key="4">
    <source>
        <dbReference type="ARBA" id="ARBA00023163"/>
    </source>
</evidence>
<dbReference type="Pfam" id="PF08281">
    <property type="entry name" value="Sigma70_r4_2"/>
    <property type="match status" value="1"/>
</dbReference>
<dbReference type="InterPro" id="IPR013325">
    <property type="entry name" value="RNA_pol_sigma_r2"/>
</dbReference>
<dbReference type="InterPro" id="IPR039425">
    <property type="entry name" value="RNA_pol_sigma-70-like"/>
</dbReference>
<dbReference type="EMBL" id="CP151632">
    <property type="protein sequence ID" value="WZO32593.1"/>
    <property type="molecule type" value="Genomic_DNA"/>
</dbReference>
<keyword evidence="2" id="KW-0805">Transcription regulation</keyword>
<dbReference type="CDD" id="cd06171">
    <property type="entry name" value="Sigma70_r4"/>
    <property type="match status" value="1"/>
</dbReference>
<dbReference type="InterPro" id="IPR013249">
    <property type="entry name" value="RNA_pol_sigma70_r4_t2"/>
</dbReference>
<dbReference type="NCBIfam" id="TIGR02937">
    <property type="entry name" value="sigma70-ECF"/>
    <property type="match status" value="1"/>
</dbReference>
<dbReference type="RefSeq" id="WP_349427229.1">
    <property type="nucleotide sequence ID" value="NZ_CP151632.1"/>
</dbReference>
<feature type="domain" description="RNA polymerase sigma-70 region 2" evidence="5">
    <location>
        <begin position="31"/>
        <end position="95"/>
    </location>
</feature>
<keyword evidence="3" id="KW-0731">Sigma factor</keyword>
<proteinExistence type="inferred from homology"/>
<dbReference type="InterPro" id="IPR014284">
    <property type="entry name" value="RNA_pol_sigma-70_dom"/>
</dbReference>
<name>A0AAU6S6R5_9MICO</name>
<evidence type="ECO:0000256" key="2">
    <source>
        <dbReference type="ARBA" id="ARBA00023015"/>
    </source>
</evidence>
<evidence type="ECO:0000259" key="6">
    <source>
        <dbReference type="Pfam" id="PF08281"/>
    </source>
</evidence>
<dbReference type="InterPro" id="IPR036388">
    <property type="entry name" value="WH-like_DNA-bd_sf"/>
</dbReference>
<dbReference type="GO" id="GO:0003677">
    <property type="term" value="F:DNA binding"/>
    <property type="evidence" value="ECO:0007669"/>
    <property type="project" value="InterPro"/>
</dbReference>
<dbReference type="Gene3D" id="1.10.1740.10">
    <property type="match status" value="1"/>
</dbReference>
<reference evidence="7" key="1">
    <citation type="submission" date="2024-04" db="EMBL/GenBank/DDBJ databases">
        <authorList>
            <person name="Roder T."/>
            <person name="Oberhansli S."/>
            <person name="Kreuzer M."/>
        </authorList>
    </citation>
    <scope>NUCLEOTIDE SEQUENCE</scope>
    <source>
        <strain evidence="7">LWS13-1.2</strain>
    </source>
</reference>
<accession>A0AAU6S6R5</accession>
<sequence length="188" mass="21015">MSRVMMSERLVRLVSSKPDSAARKEAAFAALFEHFWVRVRRHVEAFVDDGDEVDELVSDVFGLAWEKLKPDRPMGLPWLLRTADNKVRDRDRRARSRSRAIDALVQGAAVQPGSLDDLDKVAVRDAVASLSGHERRVVILTYWDELSAGEIAETLRCSPGSVWTTLSRARGKLRDQLGLTADGGEDDE</sequence>
<dbReference type="GO" id="GO:0006352">
    <property type="term" value="P:DNA-templated transcription initiation"/>
    <property type="evidence" value="ECO:0007669"/>
    <property type="project" value="InterPro"/>
</dbReference>
<gene>
    <name evidence="7" type="ORF">MRBLWS13_000189</name>
</gene>
<dbReference type="GO" id="GO:0016987">
    <property type="term" value="F:sigma factor activity"/>
    <property type="evidence" value="ECO:0007669"/>
    <property type="project" value="UniProtKB-KW"/>
</dbReference>
<feature type="domain" description="RNA polymerase sigma factor 70 region 4 type 2" evidence="6">
    <location>
        <begin position="122"/>
        <end position="173"/>
    </location>
</feature>
<dbReference type="SUPFAM" id="SSF88946">
    <property type="entry name" value="Sigma2 domain of RNA polymerase sigma factors"/>
    <property type="match status" value="1"/>
</dbReference>